<dbReference type="SUPFAM" id="SSF88659">
    <property type="entry name" value="Sigma3 and sigma4 domains of RNA polymerase sigma factors"/>
    <property type="match status" value="1"/>
</dbReference>
<evidence type="ECO:0000256" key="3">
    <source>
        <dbReference type="ARBA" id="ARBA00023082"/>
    </source>
</evidence>
<evidence type="ECO:0000259" key="5">
    <source>
        <dbReference type="Pfam" id="PF08281"/>
    </source>
</evidence>
<dbReference type="Proteomes" id="UP000646484">
    <property type="component" value="Unassembled WGS sequence"/>
</dbReference>
<evidence type="ECO:0000256" key="1">
    <source>
        <dbReference type="ARBA" id="ARBA00010641"/>
    </source>
</evidence>
<dbReference type="NCBIfam" id="TIGR02937">
    <property type="entry name" value="sigma70-ECF"/>
    <property type="match status" value="1"/>
</dbReference>
<dbReference type="Gene3D" id="1.10.10.10">
    <property type="entry name" value="Winged helix-like DNA-binding domain superfamily/Winged helix DNA-binding domain"/>
    <property type="match status" value="1"/>
</dbReference>
<dbReference type="InterPro" id="IPR039425">
    <property type="entry name" value="RNA_pol_sigma-70-like"/>
</dbReference>
<protein>
    <submittedName>
        <fullName evidence="6">Sigma-70 family RNA polymerase sigma factor</fullName>
    </submittedName>
</protein>
<organism evidence="6 7">
    <name type="scientific">Butyricimonas hominis</name>
    <dbReference type="NCBI Taxonomy" id="2763032"/>
    <lineage>
        <taxon>Bacteria</taxon>
        <taxon>Pseudomonadati</taxon>
        <taxon>Bacteroidota</taxon>
        <taxon>Bacteroidia</taxon>
        <taxon>Bacteroidales</taxon>
        <taxon>Odoribacteraceae</taxon>
        <taxon>Butyricimonas</taxon>
    </lineage>
</organism>
<reference evidence="6 7" key="1">
    <citation type="submission" date="2020-08" db="EMBL/GenBank/DDBJ databases">
        <title>Genome public.</title>
        <authorList>
            <person name="Liu C."/>
            <person name="Sun Q."/>
        </authorList>
    </citation>
    <scope>NUCLEOTIDE SEQUENCE [LARGE SCALE GENOMIC DNA]</scope>
    <source>
        <strain evidence="6 7">NSJ-56</strain>
    </source>
</reference>
<dbReference type="Gene3D" id="1.10.1740.10">
    <property type="match status" value="1"/>
</dbReference>
<dbReference type="SUPFAM" id="SSF88946">
    <property type="entry name" value="Sigma2 domain of RNA polymerase sigma factors"/>
    <property type="match status" value="1"/>
</dbReference>
<keyword evidence="4" id="KW-0804">Transcription</keyword>
<evidence type="ECO:0000256" key="2">
    <source>
        <dbReference type="ARBA" id="ARBA00023015"/>
    </source>
</evidence>
<dbReference type="InterPro" id="IPR036388">
    <property type="entry name" value="WH-like_DNA-bd_sf"/>
</dbReference>
<dbReference type="Pfam" id="PF08281">
    <property type="entry name" value="Sigma70_r4_2"/>
    <property type="match status" value="1"/>
</dbReference>
<dbReference type="InterPro" id="IPR013324">
    <property type="entry name" value="RNA_pol_sigma_r3/r4-like"/>
</dbReference>
<dbReference type="RefSeq" id="WP_186974935.1">
    <property type="nucleotide sequence ID" value="NZ_JACOOH010000001.1"/>
</dbReference>
<proteinExistence type="inferred from homology"/>
<comment type="similarity">
    <text evidence="1">Belongs to the sigma-70 factor family. ECF subfamily.</text>
</comment>
<keyword evidence="3" id="KW-0731">Sigma factor</keyword>
<sequence length="181" mass="21633">MTFHSDYSDDQLLKLFNQRDARVFGIVYRMIYRELYLYATSLFESLNIPSEDIIQDVMADIWKRSSVQFPTLAYIKTFCFIALKNAYKNKLKHLGHQQRFELECKVEYEFSDDMERVELYKTLYDSLQILPEDYATVIRMYLEGWKPEEIASKLGIALQTVYNKRREAVIILRKHMVDNNL</sequence>
<evidence type="ECO:0000313" key="6">
    <source>
        <dbReference type="EMBL" id="MBC5620139.1"/>
    </source>
</evidence>
<accession>A0ABR7CWT9</accession>
<keyword evidence="2" id="KW-0805">Transcription regulation</keyword>
<evidence type="ECO:0000313" key="7">
    <source>
        <dbReference type="Proteomes" id="UP000646484"/>
    </source>
</evidence>
<dbReference type="PANTHER" id="PTHR43133">
    <property type="entry name" value="RNA POLYMERASE ECF-TYPE SIGMA FACTO"/>
    <property type="match status" value="1"/>
</dbReference>
<dbReference type="InterPro" id="IPR013325">
    <property type="entry name" value="RNA_pol_sigma_r2"/>
</dbReference>
<dbReference type="InterPro" id="IPR013249">
    <property type="entry name" value="RNA_pol_sigma70_r4_t2"/>
</dbReference>
<evidence type="ECO:0000256" key="4">
    <source>
        <dbReference type="ARBA" id="ARBA00023163"/>
    </source>
</evidence>
<gene>
    <name evidence="6" type="ORF">H8S64_03395</name>
</gene>
<dbReference type="InterPro" id="IPR014284">
    <property type="entry name" value="RNA_pol_sigma-70_dom"/>
</dbReference>
<feature type="domain" description="RNA polymerase sigma factor 70 region 4 type 2" evidence="5">
    <location>
        <begin position="123"/>
        <end position="168"/>
    </location>
</feature>
<name>A0ABR7CWT9_9BACT</name>
<dbReference type="EMBL" id="JACOOH010000001">
    <property type="protein sequence ID" value="MBC5620139.1"/>
    <property type="molecule type" value="Genomic_DNA"/>
</dbReference>
<dbReference type="PANTHER" id="PTHR43133:SF46">
    <property type="entry name" value="RNA POLYMERASE SIGMA-70 FACTOR ECF SUBFAMILY"/>
    <property type="match status" value="1"/>
</dbReference>
<comment type="caution">
    <text evidence="6">The sequence shown here is derived from an EMBL/GenBank/DDBJ whole genome shotgun (WGS) entry which is preliminary data.</text>
</comment>
<keyword evidence="7" id="KW-1185">Reference proteome</keyword>